<evidence type="ECO:0000313" key="2">
    <source>
        <dbReference type="EMBL" id="GAA4729345.1"/>
    </source>
</evidence>
<organism evidence="2 3">
    <name type="scientific">Nocardioides endophyticus</name>
    <dbReference type="NCBI Taxonomy" id="1353775"/>
    <lineage>
        <taxon>Bacteria</taxon>
        <taxon>Bacillati</taxon>
        <taxon>Actinomycetota</taxon>
        <taxon>Actinomycetes</taxon>
        <taxon>Propionibacteriales</taxon>
        <taxon>Nocardioidaceae</taxon>
        <taxon>Nocardioides</taxon>
    </lineage>
</organism>
<dbReference type="EMBL" id="BAABKN010000006">
    <property type="protein sequence ID" value="GAA4729345.1"/>
    <property type="molecule type" value="Genomic_DNA"/>
</dbReference>
<keyword evidence="1" id="KW-0732">Signal</keyword>
<dbReference type="RefSeq" id="WP_345525611.1">
    <property type="nucleotide sequence ID" value="NZ_BAABKN010000006.1"/>
</dbReference>
<reference evidence="3" key="1">
    <citation type="journal article" date="2019" name="Int. J. Syst. Evol. Microbiol.">
        <title>The Global Catalogue of Microorganisms (GCM) 10K type strain sequencing project: providing services to taxonomists for standard genome sequencing and annotation.</title>
        <authorList>
            <consortium name="The Broad Institute Genomics Platform"/>
            <consortium name="The Broad Institute Genome Sequencing Center for Infectious Disease"/>
            <person name="Wu L."/>
            <person name="Ma J."/>
        </authorList>
    </citation>
    <scope>NUCLEOTIDE SEQUENCE [LARGE SCALE GENOMIC DNA]</scope>
    <source>
        <strain evidence="3">JCM 18532</strain>
    </source>
</reference>
<keyword evidence="3" id="KW-1185">Reference proteome</keyword>
<feature type="signal peptide" evidence="1">
    <location>
        <begin position="1"/>
        <end position="27"/>
    </location>
</feature>
<protein>
    <submittedName>
        <fullName evidence="2">Uncharacterized protein</fullName>
    </submittedName>
</protein>
<comment type="caution">
    <text evidence="2">The sequence shown here is derived from an EMBL/GenBank/DDBJ whole genome shotgun (WGS) entry which is preliminary data.</text>
</comment>
<accession>A0ABP8YGA6</accession>
<proteinExistence type="predicted"/>
<dbReference type="Proteomes" id="UP001499882">
    <property type="component" value="Unassembled WGS sequence"/>
</dbReference>
<name>A0ABP8YGA6_9ACTN</name>
<gene>
    <name evidence="2" type="ORF">GCM10023350_10810</name>
</gene>
<evidence type="ECO:0000313" key="3">
    <source>
        <dbReference type="Proteomes" id="UP001499882"/>
    </source>
</evidence>
<feature type="chain" id="PRO_5045943642" evidence="1">
    <location>
        <begin position="28"/>
        <end position="270"/>
    </location>
</feature>
<evidence type="ECO:0000256" key="1">
    <source>
        <dbReference type="SAM" id="SignalP"/>
    </source>
</evidence>
<sequence length="270" mass="27772">MNLASKLGVAALAAALTAGLTVPAATAGNAPVERKAAYKPTLKASAKSVEAGKKLVLSGKVKPATKGATVIVQRKLAGKPWVKTGKTAVKKSGAFTFTDKPNVPGVRQYRVVVPKVGKVKAGKSKPVKVTVLTWRALSTLPFRQQESTRILTNASIAGTSYSGSIGPIPGAAEGTADWNIPTTCTSLRVRLGNGDQTDVGAQANITLDGGPGQFVHTGSYGLGKSELKTFDVSNVLRLTFTWTSTVGASPVPAAGAQPLLAQPELLCSTP</sequence>